<name>A0A8J2L8C2_9HEXA</name>
<dbReference type="EMBL" id="CAJVCH010542333">
    <property type="protein sequence ID" value="CAG7827118.1"/>
    <property type="molecule type" value="Genomic_DNA"/>
</dbReference>
<proteinExistence type="predicted"/>
<dbReference type="Proteomes" id="UP000708208">
    <property type="component" value="Unassembled WGS sequence"/>
</dbReference>
<accession>A0A8J2L8C2</accession>
<keyword evidence="2" id="KW-1185">Reference proteome</keyword>
<comment type="caution">
    <text evidence="1">The sequence shown here is derived from an EMBL/GenBank/DDBJ whole genome shotgun (WGS) entry which is preliminary data.</text>
</comment>
<evidence type="ECO:0000313" key="1">
    <source>
        <dbReference type="EMBL" id="CAG7827118.1"/>
    </source>
</evidence>
<sequence length="95" mass="10651">MVLFQNVKYETHRQNRNNSHNAPVLSEPVSVIVQVRLLVVNSDSQSQTATFLINSEDLITITLRLFTFWTAQFARCNCNPGLELVNAVGKPFASS</sequence>
<dbReference type="AlphaFoldDB" id="A0A8J2L8C2"/>
<organism evidence="1 2">
    <name type="scientific">Allacma fusca</name>
    <dbReference type="NCBI Taxonomy" id="39272"/>
    <lineage>
        <taxon>Eukaryota</taxon>
        <taxon>Metazoa</taxon>
        <taxon>Ecdysozoa</taxon>
        <taxon>Arthropoda</taxon>
        <taxon>Hexapoda</taxon>
        <taxon>Collembola</taxon>
        <taxon>Symphypleona</taxon>
        <taxon>Sminthuridae</taxon>
        <taxon>Allacma</taxon>
    </lineage>
</organism>
<evidence type="ECO:0000313" key="2">
    <source>
        <dbReference type="Proteomes" id="UP000708208"/>
    </source>
</evidence>
<gene>
    <name evidence="1" type="ORF">AFUS01_LOCUS37121</name>
</gene>
<protein>
    <submittedName>
        <fullName evidence="1">Uncharacterized protein</fullName>
    </submittedName>
</protein>
<reference evidence="1" key="1">
    <citation type="submission" date="2021-06" db="EMBL/GenBank/DDBJ databases">
        <authorList>
            <person name="Hodson N. C."/>
            <person name="Mongue J. A."/>
            <person name="Jaron S. K."/>
        </authorList>
    </citation>
    <scope>NUCLEOTIDE SEQUENCE</scope>
</reference>